<evidence type="ECO:0000313" key="2">
    <source>
        <dbReference type="EMBL" id="RRR52727.1"/>
    </source>
</evidence>
<dbReference type="SUPFAM" id="SSF55729">
    <property type="entry name" value="Acyl-CoA N-acyltransferases (Nat)"/>
    <property type="match status" value="1"/>
</dbReference>
<dbReference type="Proteomes" id="UP000274117">
    <property type="component" value="Unassembled WGS sequence"/>
</dbReference>
<dbReference type="Pfam" id="PF00583">
    <property type="entry name" value="Acetyltransf_1"/>
    <property type="match status" value="1"/>
</dbReference>
<evidence type="ECO:0000313" key="3">
    <source>
        <dbReference type="Proteomes" id="UP000274117"/>
    </source>
</evidence>
<dbReference type="GO" id="GO:0016747">
    <property type="term" value="F:acyltransferase activity, transferring groups other than amino-acyl groups"/>
    <property type="evidence" value="ECO:0007669"/>
    <property type="project" value="InterPro"/>
</dbReference>
<feature type="domain" description="N-acetyltransferase" evidence="1">
    <location>
        <begin position="8"/>
        <end position="163"/>
    </location>
</feature>
<keyword evidence="2" id="KW-0808">Transferase</keyword>
<dbReference type="InterPro" id="IPR000182">
    <property type="entry name" value="GNAT_dom"/>
</dbReference>
<reference evidence="2 3" key="1">
    <citation type="submission" date="2018-11" db="EMBL/GenBank/DDBJ databases">
        <authorList>
            <person name="Stevens M.J."/>
            <person name="Cernela N."/>
            <person name="Spoerry Serrano N."/>
            <person name="Schmitt S."/>
            <person name="Schrenzel J."/>
            <person name="Stephan R."/>
        </authorList>
    </citation>
    <scope>NUCLEOTIDE SEQUENCE [LARGE SCALE GENOMIC DNA]</scope>
    <source>
        <strain evidence="2 3">PP422</strain>
    </source>
</reference>
<gene>
    <name evidence="2" type="ORF">EI998_06245</name>
</gene>
<dbReference type="EMBL" id="RSDO01000009">
    <property type="protein sequence ID" value="RRR52727.1"/>
    <property type="molecule type" value="Genomic_DNA"/>
</dbReference>
<proteinExistence type="predicted"/>
<dbReference type="AlphaFoldDB" id="A0A3R8S918"/>
<dbReference type="InterPro" id="IPR016181">
    <property type="entry name" value="Acyl_CoA_acyltransferase"/>
</dbReference>
<dbReference type="Gene3D" id="3.40.630.30">
    <property type="match status" value="1"/>
</dbReference>
<organism evidence="2 3">
    <name type="scientific">Streptococcus suis</name>
    <dbReference type="NCBI Taxonomy" id="1307"/>
    <lineage>
        <taxon>Bacteria</taxon>
        <taxon>Bacillati</taxon>
        <taxon>Bacillota</taxon>
        <taxon>Bacilli</taxon>
        <taxon>Lactobacillales</taxon>
        <taxon>Streptococcaceae</taxon>
        <taxon>Streptococcus</taxon>
    </lineage>
</organism>
<comment type="caution">
    <text evidence="2">The sequence shown here is derived from an EMBL/GenBank/DDBJ whole genome shotgun (WGS) entry which is preliminary data.</text>
</comment>
<evidence type="ECO:0000259" key="1">
    <source>
        <dbReference type="PROSITE" id="PS51186"/>
    </source>
</evidence>
<reference evidence="2 3" key="2">
    <citation type="submission" date="2018-12" db="EMBL/GenBank/DDBJ databases">
        <title>Whole-genome sequences of fifteen clinical Streptococcus suis strains isolated from pigs between 2006 and 2018.</title>
        <authorList>
            <person name="Stevens M.J.A."/>
            <person name="Cernela N."/>
            <person name="Spoerry Serrano N."/>
            <person name="Schmitt S."/>
            <person name="Schrenzel J."/>
            <person name="Stephan R."/>
        </authorList>
    </citation>
    <scope>NUCLEOTIDE SEQUENCE [LARGE SCALE GENOMIC DNA]</scope>
    <source>
        <strain evidence="2 3">PP422</strain>
    </source>
</reference>
<dbReference type="PROSITE" id="PS51186">
    <property type="entry name" value="GNAT"/>
    <property type="match status" value="1"/>
</dbReference>
<accession>A0A3R8S918</accession>
<protein>
    <submittedName>
        <fullName evidence="2">GNAT family N-acetyltransferase</fullName>
    </submittedName>
</protein>
<sequence>MKQGKIQVTLEPLAKSDWDTFILANQVSFNFGALEELGERHTFFEEEGQVIARETVLMSLEHGQAYWIVLENQRVGGLVLILDGEQGELETLFTSPEVHGRGIGFATWQVVEATFPQVKVWQTITPYYDQRNIHFYVNRCGFRIVEYFNAFHKVMFLEGKEEQDMLEQFPQGVFRFEKRTKK</sequence>
<name>A0A3R8S918_STRSU</name>